<feature type="chain" id="PRO_5037216532" description="Secreted protein" evidence="1">
    <location>
        <begin position="18"/>
        <end position="73"/>
    </location>
</feature>
<keyword evidence="1" id="KW-0732">Signal</keyword>
<dbReference type="Proteomes" id="UP000694892">
    <property type="component" value="Chromosome 6L"/>
</dbReference>
<proteinExistence type="predicted"/>
<dbReference type="EMBL" id="CM004476">
    <property type="protein sequence ID" value="OCT77021.1"/>
    <property type="molecule type" value="Genomic_DNA"/>
</dbReference>
<accession>A0A974CRE1</accession>
<evidence type="ECO:0000256" key="1">
    <source>
        <dbReference type="SAM" id="SignalP"/>
    </source>
</evidence>
<reference evidence="3" key="1">
    <citation type="journal article" date="2016" name="Nature">
        <title>Genome evolution in the allotetraploid frog Xenopus laevis.</title>
        <authorList>
            <person name="Session A.M."/>
            <person name="Uno Y."/>
            <person name="Kwon T."/>
            <person name="Chapman J.A."/>
            <person name="Toyoda A."/>
            <person name="Takahashi S."/>
            <person name="Fukui A."/>
            <person name="Hikosaka A."/>
            <person name="Suzuki A."/>
            <person name="Kondo M."/>
            <person name="van Heeringen S.J."/>
            <person name="Quigley I."/>
            <person name="Heinz S."/>
            <person name="Ogino H."/>
            <person name="Ochi H."/>
            <person name="Hellsten U."/>
            <person name="Lyons J.B."/>
            <person name="Simakov O."/>
            <person name="Putnam N."/>
            <person name="Stites J."/>
            <person name="Kuroki Y."/>
            <person name="Tanaka T."/>
            <person name="Michiue T."/>
            <person name="Watanabe M."/>
            <person name="Bogdanovic O."/>
            <person name="Lister R."/>
            <person name="Georgiou G."/>
            <person name="Paranjpe S.S."/>
            <person name="van Kruijsbergen I."/>
            <person name="Shu S."/>
            <person name="Carlson J."/>
            <person name="Kinoshita T."/>
            <person name="Ohta Y."/>
            <person name="Mawaribuchi S."/>
            <person name="Jenkins J."/>
            <person name="Grimwood J."/>
            <person name="Schmutz J."/>
            <person name="Mitros T."/>
            <person name="Mozaffari S.V."/>
            <person name="Suzuki Y."/>
            <person name="Haramoto Y."/>
            <person name="Yamamoto T.S."/>
            <person name="Takagi C."/>
            <person name="Heald R."/>
            <person name="Miller K."/>
            <person name="Haudenschild C."/>
            <person name="Kitzman J."/>
            <person name="Nakayama T."/>
            <person name="Izutsu Y."/>
            <person name="Robert J."/>
            <person name="Fortriede J."/>
            <person name="Burns K."/>
            <person name="Lotay V."/>
            <person name="Karimi K."/>
            <person name="Yasuoka Y."/>
            <person name="Dichmann D.S."/>
            <person name="Flajnik M.F."/>
            <person name="Houston D.W."/>
            <person name="Shendure J."/>
            <person name="DuPasquier L."/>
            <person name="Vize P.D."/>
            <person name="Zorn A.M."/>
            <person name="Ito M."/>
            <person name="Marcotte E.M."/>
            <person name="Wallingford J.B."/>
            <person name="Ito Y."/>
            <person name="Asashima M."/>
            <person name="Ueno N."/>
            <person name="Matsuda Y."/>
            <person name="Veenstra G.J."/>
            <person name="Fujiyama A."/>
            <person name="Harland R.M."/>
            <person name="Taira M."/>
            <person name="Rokhsar D.S."/>
        </authorList>
    </citation>
    <scope>NUCLEOTIDE SEQUENCE [LARGE SCALE GENOMIC DNA]</scope>
    <source>
        <strain evidence="3">J</strain>
    </source>
</reference>
<sequence length="73" mass="8361">MPFLYFYFCCCYLHVAATQGPNFRFCSGQPSANPLEKEGFIFCIKPAVSSPVGGPRDFRFLCPLHIHEIHKMF</sequence>
<dbReference type="AlphaFoldDB" id="A0A974CRE1"/>
<evidence type="ECO:0000313" key="3">
    <source>
        <dbReference type="Proteomes" id="UP000694892"/>
    </source>
</evidence>
<gene>
    <name evidence="2" type="ORF">XELAEV_18032224mg</name>
</gene>
<evidence type="ECO:0008006" key="4">
    <source>
        <dbReference type="Google" id="ProtNLM"/>
    </source>
</evidence>
<organism evidence="2 3">
    <name type="scientific">Xenopus laevis</name>
    <name type="common">African clawed frog</name>
    <dbReference type="NCBI Taxonomy" id="8355"/>
    <lineage>
        <taxon>Eukaryota</taxon>
        <taxon>Metazoa</taxon>
        <taxon>Chordata</taxon>
        <taxon>Craniata</taxon>
        <taxon>Vertebrata</taxon>
        <taxon>Euteleostomi</taxon>
        <taxon>Amphibia</taxon>
        <taxon>Batrachia</taxon>
        <taxon>Anura</taxon>
        <taxon>Pipoidea</taxon>
        <taxon>Pipidae</taxon>
        <taxon>Xenopodinae</taxon>
        <taxon>Xenopus</taxon>
        <taxon>Xenopus</taxon>
    </lineage>
</organism>
<evidence type="ECO:0000313" key="2">
    <source>
        <dbReference type="EMBL" id="OCT77021.1"/>
    </source>
</evidence>
<protein>
    <recommendedName>
        <fullName evidence="4">Secreted protein</fullName>
    </recommendedName>
</protein>
<name>A0A974CRE1_XENLA</name>
<feature type="signal peptide" evidence="1">
    <location>
        <begin position="1"/>
        <end position="17"/>
    </location>
</feature>